<accession>A0A157QZI8</accession>
<dbReference type="GO" id="GO:0003700">
    <property type="term" value="F:DNA-binding transcription factor activity"/>
    <property type="evidence" value="ECO:0007669"/>
    <property type="project" value="InterPro"/>
</dbReference>
<dbReference type="PROSITE" id="PS01124">
    <property type="entry name" value="HTH_ARAC_FAMILY_2"/>
    <property type="match status" value="1"/>
</dbReference>
<gene>
    <name evidence="5" type="primary">btr_4</name>
    <name evidence="5" type="ORF">SAMEA1982600_04253</name>
</gene>
<protein>
    <submittedName>
        <fullName evidence="5">AraC family transcriptional regulator</fullName>
    </submittedName>
</protein>
<keyword evidence="1" id="KW-0805">Transcription regulation</keyword>
<evidence type="ECO:0000256" key="1">
    <source>
        <dbReference type="ARBA" id="ARBA00023015"/>
    </source>
</evidence>
<proteinExistence type="predicted"/>
<feature type="domain" description="HTH araC/xylS-type" evidence="4">
    <location>
        <begin position="173"/>
        <end position="271"/>
    </location>
</feature>
<dbReference type="SMART" id="SM00342">
    <property type="entry name" value="HTH_ARAC"/>
    <property type="match status" value="1"/>
</dbReference>
<name>A0A157QZI8_9BORD</name>
<evidence type="ECO:0000256" key="3">
    <source>
        <dbReference type="ARBA" id="ARBA00023163"/>
    </source>
</evidence>
<evidence type="ECO:0000259" key="4">
    <source>
        <dbReference type="PROSITE" id="PS01124"/>
    </source>
</evidence>
<keyword evidence="3" id="KW-0804">Transcription</keyword>
<dbReference type="OrthoDB" id="8543772at2"/>
<dbReference type="Proteomes" id="UP000077037">
    <property type="component" value="Unassembled WGS sequence"/>
</dbReference>
<keyword evidence="2" id="KW-0238">DNA-binding</keyword>
<dbReference type="AlphaFoldDB" id="A0A157QZI8"/>
<dbReference type="PANTHER" id="PTHR46796:SF10">
    <property type="entry name" value="TRANSCRIPTIONAL ACTIVATOR FEAR"/>
    <property type="match status" value="1"/>
</dbReference>
<dbReference type="SUPFAM" id="SSF52317">
    <property type="entry name" value="Class I glutamine amidotransferase-like"/>
    <property type="match status" value="1"/>
</dbReference>
<dbReference type="InterPro" id="IPR029062">
    <property type="entry name" value="Class_I_gatase-like"/>
</dbReference>
<dbReference type="GO" id="GO:0043565">
    <property type="term" value="F:sequence-specific DNA binding"/>
    <property type="evidence" value="ECO:0007669"/>
    <property type="project" value="InterPro"/>
</dbReference>
<dbReference type="Pfam" id="PF12833">
    <property type="entry name" value="HTH_18"/>
    <property type="match status" value="1"/>
</dbReference>
<organism evidence="5 6">
    <name type="scientific">Bordetella ansorpii</name>
    <dbReference type="NCBI Taxonomy" id="288768"/>
    <lineage>
        <taxon>Bacteria</taxon>
        <taxon>Pseudomonadati</taxon>
        <taxon>Pseudomonadota</taxon>
        <taxon>Betaproteobacteria</taxon>
        <taxon>Burkholderiales</taxon>
        <taxon>Alcaligenaceae</taxon>
        <taxon>Bordetella</taxon>
    </lineage>
</organism>
<dbReference type="EMBL" id="FKBS01000025">
    <property type="protein sequence ID" value="SAI51117.1"/>
    <property type="molecule type" value="Genomic_DNA"/>
</dbReference>
<sequence length="283" mass="31109">MPLGKLASVFELANQLGRTDSAVVDRYDLRLYSPNGGPIRSSSGVRIWTDTPRLDGTALHATFILGGDQKETRLDETLNVWLRQALPRDRREAPATSRMCASESEGRQRLGAPCGMHGNEKESVLEAALAIVIQDVGCEIARKIVACLTSPACRGMTGGQFEAREMRASQLIRNAVHHLRANSANRISVADVAQAVAMSERNFLRRFKNEIGVTPTEFILRVRLENACGMLLQTDLPADKVARRTGLGSGDRLAKLFRQHLSISPTEYRTSARRKPATERCGA</sequence>
<evidence type="ECO:0000313" key="6">
    <source>
        <dbReference type="Proteomes" id="UP000077037"/>
    </source>
</evidence>
<dbReference type="PANTHER" id="PTHR46796">
    <property type="entry name" value="HTH-TYPE TRANSCRIPTIONAL ACTIVATOR RHAS-RELATED"/>
    <property type="match status" value="1"/>
</dbReference>
<dbReference type="Gene3D" id="3.40.50.880">
    <property type="match status" value="1"/>
</dbReference>
<dbReference type="InterPro" id="IPR018060">
    <property type="entry name" value="HTH_AraC"/>
</dbReference>
<dbReference type="Gene3D" id="1.10.10.60">
    <property type="entry name" value="Homeodomain-like"/>
    <property type="match status" value="1"/>
</dbReference>
<dbReference type="InterPro" id="IPR050204">
    <property type="entry name" value="AraC_XylS_family_regulators"/>
</dbReference>
<dbReference type="RefSeq" id="WP_082887425.1">
    <property type="nucleotide sequence ID" value="NZ_FKBS01000025.1"/>
</dbReference>
<evidence type="ECO:0000313" key="5">
    <source>
        <dbReference type="EMBL" id="SAI51117.1"/>
    </source>
</evidence>
<evidence type="ECO:0000256" key="2">
    <source>
        <dbReference type="ARBA" id="ARBA00023125"/>
    </source>
</evidence>
<reference evidence="5 6" key="1">
    <citation type="submission" date="2016-03" db="EMBL/GenBank/DDBJ databases">
        <authorList>
            <consortium name="Pathogen Informatics"/>
        </authorList>
    </citation>
    <scope>NUCLEOTIDE SEQUENCE [LARGE SCALE GENOMIC DNA]</scope>
    <source>
        <strain evidence="5 6">NCTC13364</strain>
    </source>
</reference>
<dbReference type="InterPro" id="IPR009057">
    <property type="entry name" value="Homeodomain-like_sf"/>
</dbReference>
<dbReference type="SUPFAM" id="SSF46689">
    <property type="entry name" value="Homeodomain-like"/>
    <property type="match status" value="2"/>
</dbReference>